<dbReference type="CDD" id="cd00882">
    <property type="entry name" value="Ras_like_GTPase"/>
    <property type="match status" value="1"/>
</dbReference>
<dbReference type="RefSeq" id="WP_133988530.1">
    <property type="nucleotide sequence ID" value="NZ_BMDN01000002.1"/>
</dbReference>
<proteinExistence type="predicted"/>
<protein>
    <recommendedName>
        <fullName evidence="3">Coenzyme PQQ synthesis protein D (PqqD)</fullName>
    </recommendedName>
</protein>
<organism evidence="1 2">
    <name type="scientific">Agromyces flavus</name>
    <dbReference type="NCBI Taxonomy" id="589382"/>
    <lineage>
        <taxon>Bacteria</taxon>
        <taxon>Bacillati</taxon>
        <taxon>Actinomycetota</taxon>
        <taxon>Actinomycetes</taxon>
        <taxon>Micrococcales</taxon>
        <taxon>Microbacteriaceae</taxon>
        <taxon>Agromyces</taxon>
    </lineage>
</organism>
<dbReference type="Gene3D" id="3.40.50.300">
    <property type="entry name" value="P-loop containing nucleotide triphosphate hydrolases"/>
    <property type="match status" value="1"/>
</dbReference>
<comment type="caution">
    <text evidence="1">The sequence shown here is derived from an EMBL/GenBank/DDBJ whole genome shotgun (WGS) entry which is preliminary data.</text>
</comment>
<sequence length="354" mass="37461">MTDPALAQHLDVAAIGAKVRIEFAPDVPEPTRQRVHDAWAGAIAEDGVADAVVRVDTHGAIESMLEQLSVRVTVAALERKRGELIMMHAAGVAMDDGRVVAFVGPSGRGKTTLSAALGAHFGYVSDETVGVDPDLGVWAYRKPLSLVRSSGPKEQVSPRRAGLLELPDRRLRLAALVLLDRRPDVTDPVASRVPLIEAITELVPQLSFLNDFDAPLQRLAELFDAVGGVWRVTYGEAASLIPMVPELARAVPGVVGAWRSLTTAHGGATEFRWGDLSDAIAADGSVAVMSEGVFRVLTGIAPTIWLGIGTGLSMEQLVEQTLSDFGPPPAGDAWELVAAAIDELTRVGLVVRGG</sequence>
<evidence type="ECO:0000313" key="2">
    <source>
        <dbReference type="Proteomes" id="UP000893823"/>
    </source>
</evidence>
<evidence type="ECO:0000313" key="1">
    <source>
        <dbReference type="EMBL" id="MCP2366948.1"/>
    </source>
</evidence>
<dbReference type="SUPFAM" id="SSF53795">
    <property type="entry name" value="PEP carboxykinase-like"/>
    <property type="match status" value="1"/>
</dbReference>
<keyword evidence="2" id="KW-1185">Reference proteome</keyword>
<dbReference type="InterPro" id="IPR027417">
    <property type="entry name" value="P-loop_NTPase"/>
</dbReference>
<dbReference type="Proteomes" id="UP000893823">
    <property type="component" value="Unassembled WGS sequence"/>
</dbReference>
<reference evidence="1" key="1">
    <citation type="submission" date="2022-06" db="EMBL/GenBank/DDBJ databases">
        <title>Genomic Encyclopedia of Type Strains, Phase III (KMG-III): the genomes of soil and plant-associated and newly described type strains.</title>
        <authorList>
            <person name="Whitman W."/>
        </authorList>
    </citation>
    <scope>NUCLEOTIDE SEQUENCE</scope>
    <source>
        <strain evidence="1">CPCC 202695</strain>
    </source>
</reference>
<gene>
    <name evidence="1" type="ORF">BCL57_001102</name>
</gene>
<accession>A0ABT1KJD4</accession>
<dbReference type="EMBL" id="SODL02000002">
    <property type="protein sequence ID" value="MCP2366948.1"/>
    <property type="molecule type" value="Genomic_DNA"/>
</dbReference>
<name>A0ABT1KJD4_9MICO</name>
<evidence type="ECO:0008006" key="3">
    <source>
        <dbReference type="Google" id="ProtNLM"/>
    </source>
</evidence>